<accession>A0A4P7L776</accession>
<evidence type="ECO:0000313" key="2">
    <source>
        <dbReference type="EMBL" id="QBY46144.1"/>
    </source>
</evidence>
<dbReference type="RefSeq" id="WP_026823142.1">
    <property type="nucleotide sequence ID" value="NZ_CP038617.1"/>
</dbReference>
<dbReference type="KEGG" id="ans:ArsFIN_47550"/>
<dbReference type="Proteomes" id="UP001177592">
    <property type="component" value="Plasmid paNv_CAN2"/>
</dbReference>
<dbReference type="EMBL" id="CP123525">
    <property type="protein sequence ID" value="WGM08206.1"/>
    <property type="molecule type" value="Genomic_DNA"/>
</dbReference>
<geneLocation type="plasmid" evidence="4">
    <name>parsfin5</name>
</geneLocation>
<dbReference type="EMBL" id="CP038617">
    <property type="protein sequence ID" value="QBY46144.1"/>
    <property type="molecule type" value="Genomic_DNA"/>
</dbReference>
<feature type="compositionally biased region" description="Basic and acidic residues" evidence="1">
    <location>
        <begin position="1"/>
        <end position="15"/>
    </location>
</feature>
<proteinExistence type="predicted"/>
<gene>
    <name evidence="2" type="ORF">ArsFIN_47550</name>
    <name evidence="3" type="ORF">QE258_22390</name>
</gene>
<reference evidence="2 4" key="1">
    <citation type="submission" date="2019-03" db="EMBL/GenBank/DDBJ databases">
        <title>Long-read sequencing reveals hyperdense prophage content in a complex bacterial symbiont genome.</title>
        <authorList>
            <person name="Frost C.L."/>
            <person name="Siozios S."/>
            <person name="Nadal-Jimenez P."/>
            <person name="Brockhurst M.A."/>
            <person name="King K.C."/>
            <person name="Darby A.C."/>
            <person name="Hurst G.D.D."/>
        </authorList>
    </citation>
    <scope>NUCLEOTIDE SEQUENCE [LARGE SCALE GENOMIC DNA]</scope>
    <source>
        <strain evidence="2 4">FIN</strain>
        <plasmid evidence="2">pArsFIN5</plasmid>
        <plasmid evidence="4">parsfin5</plasmid>
    </source>
</reference>
<feature type="region of interest" description="Disordered" evidence="1">
    <location>
        <begin position="1"/>
        <end position="42"/>
    </location>
</feature>
<reference evidence="3" key="2">
    <citation type="submission" date="2023-04" db="EMBL/GenBank/DDBJ databases">
        <title>Genome dynamics across the evolutionary transition to endosymbiosis.</title>
        <authorList>
            <person name="Siozios S."/>
            <person name="Nadal-Jimenez P."/>
            <person name="Azagi T."/>
            <person name="Sprong H."/>
            <person name="Frost C.L."/>
            <person name="Parratt S.R."/>
            <person name="Taylor G."/>
            <person name="Brettell L."/>
            <person name="Lew K.C."/>
            <person name="Croft L."/>
            <person name="King K.C."/>
            <person name="Brockhurst M.A."/>
            <person name="Hypsa V."/>
            <person name="Novakova E."/>
            <person name="Darby A.C."/>
            <person name="Hurst G.D.D."/>
        </authorList>
    </citation>
    <scope>NUCLEOTIDE SEQUENCE</scope>
    <source>
        <strain evidence="3">ANv_CAN</strain>
        <plasmid evidence="3">paNv_CAN2</plasmid>
    </source>
</reference>
<keyword evidence="5" id="KW-1185">Reference proteome</keyword>
<evidence type="ECO:0000313" key="3">
    <source>
        <dbReference type="EMBL" id="WGM08206.1"/>
    </source>
</evidence>
<dbReference type="GeneID" id="39751436"/>
<evidence type="ECO:0000313" key="5">
    <source>
        <dbReference type="Proteomes" id="UP001177592"/>
    </source>
</evidence>
<geneLocation type="plasmid" evidence="3 5">
    <name>paNv_CAN2</name>
</geneLocation>
<sequence>MTLNDKNKSDEKNHEPTLYIINNAEEKDFNDKNSSSTTRTRRDIGIQNITGIFQKKNINL</sequence>
<dbReference type="Proteomes" id="UP000295134">
    <property type="component" value="Plasmid pArsFIN5"/>
</dbReference>
<organism evidence="2 4">
    <name type="scientific">Arsenophonus nasoniae</name>
    <name type="common">son-killer infecting Nasonia vitripennis</name>
    <dbReference type="NCBI Taxonomy" id="638"/>
    <lineage>
        <taxon>Bacteria</taxon>
        <taxon>Pseudomonadati</taxon>
        <taxon>Pseudomonadota</taxon>
        <taxon>Gammaproteobacteria</taxon>
        <taxon>Enterobacterales</taxon>
        <taxon>Morganellaceae</taxon>
        <taxon>Arsenophonus</taxon>
    </lineage>
</organism>
<geneLocation type="plasmid" evidence="2">
    <name>pArsFIN5</name>
</geneLocation>
<dbReference type="AlphaFoldDB" id="A0A4P7L776"/>
<evidence type="ECO:0000256" key="1">
    <source>
        <dbReference type="SAM" id="MobiDB-lite"/>
    </source>
</evidence>
<name>A0A4P7L776_9GAMM</name>
<evidence type="ECO:0000313" key="4">
    <source>
        <dbReference type="Proteomes" id="UP000295134"/>
    </source>
</evidence>
<keyword evidence="2" id="KW-0614">Plasmid</keyword>
<protein>
    <submittedName>
        <fullName evidence="2">Uncharacterized protein</fullName>
    </submittedName>
</protein>